<dbReference type="EMBL" id="KV441393">
    <property type="protein sequence ID" value="OAF59453.1"/>
    <property type="molecule type" value="Genomic_DNA"/>
</dbReference>
<feature type="region of interest" description="Disordered" evidence="1">
    <location>
        <begin position="1"/>
        <end position="54"/>
    </location>
</feature>
<dbReference type="Proteomes" id="UP000077154">
    <property type="component" value="Unassembled WGS sequence"/>
</dbReference>
<dbReference type="AlphaFoldDB" id="A0A177AE44"/>
<organism evidence="2">
    <name type="scientific">Pseudogymnoascus destructans</name>
    <dbReference type="NCBI Taxonomy" id="655981"/>
    <lineage>
        <taxon>Eukaryota</taxon>
        <taxon>Fungi</taxon>
        <taxon>Dikarya</taxon>
        <taxon>Ascomycota</taxon>
        <taxon>Pezizomycotina</taxon>
        <taxon>Leotiomycetes</taxon>
        <taxon>Thelebolales</taxon>
        <taxon>Thelebolaceae</taxon>
        <taxon>Pseudogymnoascus</taxon>
    </lineage>
</organism>
<proteinExistence type="predicted"/>
<gene>
    <name evidence="2" type="ORF">VC83_03776</name>
</gene>
<dbReference type="GeneID" id="36286850"/>
<protein>
    <submittedName>
        <fullName evidence="2">Uncharacterized protein</fullName>
    </submittedName>
</protein>
<feature type="compositionally biased region" description="Basic and acidic residues" evidence="1">
    <location>
        <begin position="33"/>
        <end position="42"/>
    </location>
</feature>
<evidence type="ECO:0000313" key="2">
    <source>
        <dbReference type="EMBL" id="OAF59453.1"/>
    </source>
</evidence>
<sequence>MSSSAAGRHDEITTRLPPSSDPLETPFGSPRAMMEEGKERGPLQRAPDVLANGRTGSPARGRIYLVDLTARTKFLPSIPREWRALWARHDSYLSTRESIDFLSPDRTVCCVLAEAVSTASASDLCRGRSLCLRSPESPAADREKRGFGGRMPGVLEDAGLAGITEDFCRRAGLGPHTLRHLRRAWA</sequence>
<name>A0A177AE44_9PEZI</name>
<accession>A0A177AE44</accession>
<dbReference type="RefSeq" id="XP_024324736.1">
    <property type="nucleotide sequence ID" value="XM_024467419.1"/>
</dbReference>
<reference evidence="2" key="1">
    <citation type="submission" date="2016-03" db="EMBL/GenBank/DDBJ databases">
        <title>Updated assembly of Pseudogymnoascus destructans, the fungus causing white-nose syndrome of bats.</title>
        <authorList>
            <person name="Palmer J.M."/>
            <person name="Drees K.P."/>
            <person name="Foster J.T."/>
            <person name="Lindner D.L."/>
        </authorList>
    </citation>
    <scope>NUCLEOTIDE SEQUENCE [LARGE SCALE GENOMIC DNA]</scope>
    <source>
        <strain evidence="2">20631-21</strain>
    </source>
</reference>
<evidence type="ECO:0000256" key="1">
    <source>
        <dbReference type="SAM" id="MobiDB-lite"/>
    </source>
</evidence>